<gene>
    <name evidence="2" type="ORF">Tci_836868</name>
</gene>
<dbReference type="EMBL" id="BKCJ011004319">
    <property type="protein sequence ID" value="GFC64898.1"/>
    <property type="molecule type" value="Genomic_DNA"/>
</dbReference>
<sequence>MGSSVRVVEWREEWGEGEEQVGGKSSYGDEQKVILNRREEDRV</sequence>
<evidence type="ECO:0000256" key="1">
    <source>
        <dbReference type="SAM" id="MobiDB-lite"/>
    </source>
</evidence>
<accession>A0A699Q9W7</accession>
<proteinExistence type="predicted"/>
<comment type="caution">
    <text evidence="2">The sequence shown here is derived from an EMBL/GenBank/DDBJ whole genome shotgun (WGS) entry which is preliminary data.</text>
</comment>
<evidence type="ECO:0000313" key="2">
    <source>
        <dbReference type="EMBL" id="GFC64898.1"/>
    </source>
</evidence>
<name>A0A699Q9W7_TANCI</name>
<feature type="non-terminal residue" evidence="2">
    <location>
        <position position="43"/>
    </location>
</feature>
<feature type="compositionally biased region" description="Basic and acidic residues" evidence="1">
    <location>
        <begin position="27"/>
        <end position="43"/>
    </location>
</feature>
<feature type="region of interest" description="Disordered" evidence="1">
    <location>
        <begin position="17"/>
        <end position="43"/>
    </location>
</feature>
<dbReference type="AlphaFoldDB" id="A0A699Q9W7"/>
<protein>
    <submittedName>
        <fullName evidence="2">Uncharacterized protein</fullName>
    </submittedName>
</protein>
<reference evidence="2" key="1">
    <citation type="journal article" date="2019" name="Sci. Rep.">
        <title>Draft genome of Tanacetum cinerariifolium, the natural source of mosquito coil.</title>
        <authorList>
            <person name="Yamashiro T."/>
            <person name="Shiraishi A."/>
            <person name="Satake H."/>
            <person name="Nakayama K."/>
        </authorList>
    </citation>
    <scope>NUCLEOTIDE SEQUENCE</scope>
</reference>
<organism evidence="2">
    <name type="scientific">Tanacetum cinerariifolium</name>
    <name type="common">Dalmatian daisy</name>
    <name type="synonym">Chrysanthemum cinerariifolium</name>
    <dbReference type="NCBI Taxonomy" id="118510"/>
    <lineage>
        <taxon>Eukaryota</taxon>
        <taxon>Viridiplantae</taxon>
        <taxon>Streptophyta</taxon>
        <taxon>Embryophyta</taxon>
        <taxon>Tracheophyta</taxon>
        <taxon>Spermatophyta</taxon>
        <taxon>Magnoliopsida</taxon>
        <taxon>eudicotyledons</taxon>
        <taxon>Gunneridae</taxon>
        <taxon>Pentapetalae</taxon>
        <taxon>asterids</taxon>
        <taxon>campanulids</taxon>
        <taxon>Asterales</taxon>
        <taxon>Asteraceae</taxon>
        <taxon>Asteroideae</taxon>
        <taxon>Anthemideae</taxon>
        <taxon>Anthemidinae</taxon>
        <taxon>Tanacetum</taxon>
    </lineage>
</organism>